<proteinExistence type="predicted"/>
<sequence>MNRPVNLDWHKSSYSNNGGNACVEVLLGEEILVRDTQNRPLGHIAFPGSEWASFLADVKSERL</sequence>
<evidence type="ECO:0000259" key="1">
    <source>
        <dbReference type="Pfam" id="PF04149"/>
    </source>
</evidence>
<feature type="domain" description="DUF397" evidence="1">
    <location>
        <begin position="8"/>
        <end position="59"/>
    </location>
</feature>
<evidence type="ECO:0000313" key="3">
    <source>
        <dbReference type="Proteomes" id="UP000190637"/>
    </source>
</evidence>
<dbReference type="Proteomes" id="UP000190637">
    <property type="component" value="Unassembled WGS sequence"/>
</dbReference>
<reference evidence="2 3" key="1">
    <citation type="submission" date="2017-02" db="EMBL/GenBank/DDBJ databases">
        <authorList>
            <person name="Peterson S.W."/>
        </authorList>
    </citation>
    <scope>NUCLEOTIDE SEQUENCE [LARGE SCALE GENOMIC DNA]</scope>
    <source>
        <strain evidence="2 3">DSM 45154</strain>
    </source>
</reference>
<evidence type="ECO:0000313" key="2">
    <source>
        <dbReference type="EMBL" id="SKA38616.1"/>
    </source>
</evidence>
<dbReference type="EMBL" id="FUWS01000020">
    <property type="protein sequence ID" value="SKA38616.1"/>
    <property type="molecule type" value="Genomic_DNA"/>
</dbReference>
<organism evidence="2 3">
    <name type="scientific">Marinactinospora thermotolerans DSM 45154</name>
    <dbReference type="NCBI Taxonomy" id="1122192"/>
    <lineage>
        <taxon>Bacteria</taxon>
        <taxon>Bacillati</taxon>
        <taxon>Actinomycetota</taxon>
        <taxon>Actinomycetes</taxon>
        <taxon>Streptosporangiales</taxon>
        <taxon>Nocardiopsidaceae</taxon>
        <taxon>Marinactinospora</taxon>
    </lineage>
</organism>
<protein>
    <recommendedName>
        <fullName evidence="1">DUF397 domain-containing protein</fullName>
    </recommendedName>
</protein>
<dbReference type="AlphaFoldDB" id="A0A1T4TDW9"/>
<keyword evidence="3" id="KW-1185">Reference proteome</keyword>
<name>A0A1T4TDW9_9ACTN</name>
<dbReference type="OrthoDB" id="3431714at2"/>
<dbReference type="Pfam" id="PF04149">
    <property type="entry name" value="DUF397"/>
    <property type="match status" value="1"/>
</dbReference>
<dbReference type="RefSeq" id="WP_078764062.1">
    <property type="nucleotide sequence ID" value="NZ_FUWS01000020.1"/>
</dbReference>
<accession>A0A1T4TDW9</accession>
<gene>
    <name evidence="2" type="ORF">SAMN02745673_04848</name>
</gene>
<dbReference type="InterPro" id="IPR007278">
    <property type="entry name" value="DUF397"/>
</dbReference>